<evidence type="ECO:0000313" key="2">
    <source>
        <dbReference type="Proteomes" id="UP000572635"/>
    </source>
</evidence>
<protein>
    <recommendedName>
        <fullName evidence="3">Asp23/Gls24 family envelope stress response protein</fullName>
    </recommendedName>
</protein>
<dbReference type="RefSeq" id="WP_184390379.1">
    <property type="nucleotide sequence ID" value="NZ_BAAAJD010000007.1"/>
</dbReference>
<keyword evidence="2" id="KW-1185">Reference proteome</keyword>
<comment type="caution">
    <text evidence="1">The sequence shown here is derived from an EMBL/GenBank/DDBJ whole genome shotgun (WGS) entry which is preliminary data.</text>
</comment>
<proteinExistence type="predicted"/>
<organism evidence="1 2">
    <name type="scientific">Nocardiopsis composta</name>
    <dbReference type="NCBI Taxonomy" id="157465"/>
    <lineage>
        <taxon>Bacteria</taxon>
        <taxon>Bacillati</taxon>
        <taxon>Actinomycetota</taxon>
        <taxon>Actinomycetes</taxon>
        <taxon>Streptosporangiales</taxon>
        <taxon>Nocardiopsidaceae</taxon>
        <taxon>Nocardiopsis</taxon>
    </lineage>
</organism>
<reference evidence="1 2" key="1">
    <citation type="submission" date="2020-08" db="EMBL/GenBank/DDBJ databases">
        <title>Sequencing the genomes of 1000 actinobacteria strains.</title>
        <authorList>
            <person name="Klenk H.-P."/>
        </authorList>
    </citation>
    <scope>NUCLEOTIDE SEQUENCE [LARGE SCALE GENOMIC DNA]</scope>
    <source>
        <strain evidence="1 2">DSM 44551</strain>
    </source>
</reference>
<accession>A0A7W8VCG6</accession>
<dbReference type="Proteomes" id="UP000572635">
    <property type="component" value="Unassembled WGS sequence"/>
</dbReference>
<dbReference type="AlphaFoldDB" id="A0A7W8VCG6"/>
<evidence type="ECO:0008006" key="3">
    <source>
        <dbReference type="Google" id="ProtNLM"/>
    </source>
</evidence>
<name>A0A7W8VCG6_9ACTN</name>
<gene>
    <name evidence="1" type="ORF">HDA36_001256</name>
</gene>
<dbReference type="EMBL" id="JACHDB010000001">
    <property type="protein sequence ID" value="MBB5431172.1"/>
    <property type="molecule type" value="Genomic_DNA"/>
</dbReference>
<evidence type="ECO:0000313" key="1">
    <source>
        <dbReference type="EMBL" id="MBB5431172.1"/>
    </source>
</evidence>
<sequence>MAVEQPAEPDRLPCGNTLDSLLADLRAGRPGEHVRGCPHCRAEADRHRVLLDAEAQEAEEGPLAPPDLVDRVMLAVRAEGRPGRRFGVRGSGPGRTRVRESTVAAIVREACAEVPGAAVGRCRVLDDEDGGLAVELTVRLTGPVPIPRLADALRAAARRAVQDQLGRAPSRVDVRVADLE</sequence>